<dbReference type="Proteomes" id="UP000652219">
    <property type="component" value="Unassembled WGS sequence"/>
</dbReference>
<feature type="transmembrane region" description="Helical" evidence="2">
    <location>
        <begin position="533"/>
        <end position="553"/>
    </location>
</feature>
<evidence type="ECO:0000256" key="2">
    <source>
        <dbReference type="SAM" id="Phobius"/>
    </source>
</evidence>
<feature type="transmembrane region" description="Helical" evidence="2">
    <location>
        <begin position="507"/>
        <end position="527"/>
    </location>
</feature>
<reference evidence="4 5" key="1">
    <citation type="journal article" date="2020" name="Phytopathology">
        <title>Genome Sequence Resources of Colletotrichum truncatum, C. plurivorum, C. musicola, and C. sojae: Four Species Pathogenic to Soybean (Glycine max).</title>
        <authorList>
            <person name="Rogerio F."/>
            <person name="Boufleur T.R."/>
            <person name="Ciampi-Guillardi M."/>
            <person name="Sukno S.A."/>
            <person name="Thon M.R."/>
            <person name="Massola Junior N.S."/>
            <person name="Baroncelli R."/>
        </authorList>
    </citation>
    <scope>NUCLEOTIDE SEQUENCE [LARGE SCALE GENOMIC DNA]</scope>
    <source>
        <strain evidence="4 5">LFN0009</strain>
    </source>
</reference>
<evidence type="ECO:0000313" key="5">
    <source>
        <dbReference type="Proteomes" id="UP000652219"/>
    </source>
</evidence>
<feature type="region of interest" description="Disordered" evidence="1">
    <location>
        <begin position="593"/>
        <end position="680"/>
    </location>
</feature>
<feature type="compositionally biased region" description="Basic and acidic residues" evidence="1">
    <location>
        <begin position="654"/>
        <end position="666"/>
    </location>
</feature>
<dbReference type="GO" id="GO:0055085">
    <property type="term" value="P:transmembrane transport"/>
    <property type="evidence" value="ECO:0007669"/>
    <property type="project" value="TreeGrafter"/>
</dbReference>
<sequence>MSRPSSAVSRRRWLSTSLSLLLATSQLASAAYVQVTNCYDELSDNKSTLPQSQLEGLRASLFLLDGSDARIALNLSLSFPDVTTCPSSDVLSNRSAIVDIRSLPRSTTSHTPQTLNISCHEYPRYACGVIRHALSLDDIPSPRFLDDLDLTIRLSDASNRTYACARGQITPSLSPLISSIALYLPITSFLLVLLVALWHEVSPLPPSPSKNLEQGPFILDPSPSHLTRIAQSLSYTQFIFFSASLSLLHPGFLRAASSKSSWSTLMIPRGPILSSSPYYGTRDGIYEVNGTLGGTAGLELMTQVLGAPVTMRTWVNIASLSLILILAMAGLFQLGHRLPSFCGSRGWAASSARRLRGTTDLGLRGTAWTVLRVFLSYFLYPVTAWATYQLTVAGLLPAYHIALAFLAAFLLIAALCWAVRESSPRNVGYLLLDSPKVAQTPGRLSRGRDRHASATFALLLVRGAAVGGMQTAGGMVQVLVLAGCEVLELLVMGIAWRSVPFARAGGLLAGVKLVVLGLCVTFLPGVADRDVKLAAGLAVLGIHIVVLVGVFVFPSLFRIGALLANTIYSMRGSGAATRGDGLEDFRLRQLHLAPDQPATRPNSEAFDNPRPPSSLLMSPMSRTPLRKDLAWDDPGSSGSARRSRLSLSSSSDASSRDGGRLPEDSPRASGDNDEIDIGSPAHVYEARMGRRFSKASVLNYSRPLSDRH</sequence>
<feature type="transmembrane region" description="Helical" evidence="2">
    <location>
        <begin position="314"/>
        <end position="335"/>
    </location>
</feature>
<evidence type="ECO:0000256" key="1">
    <source>
        <dbReference type="SAM" id="MobiDB-lite"/>
    </source>
</evidence>
<keyword evidence="2" id="KW-0472">Membrane</keyword>
<evidence type="ECO:0000313" key="4">
    <source>
        <dbReference type="EMBL" id="KAF6788167.1"/>
    </source>
</evidence>
<feature type="transmembrane region" description="Helical" evidence="2">
    <location>
        <begin position="400"/>
        <end position="419"/>
    </location>
</feature>
<keyword evidence="2" id="KW-1133">Transmembrane helix</keyword>
<evidence type="ECO:0000256" key="3">
    <source>
        <dbReference type="SAM" id="SignalP"/>
    </source>
</evidence>
<keyword evidence="5" id="KW-1185">Reference proteome</keyword>
<keyword evidence="2" id="KW-0812">Transmembrane</keyword>
<dbReference type="PANTHER" id="PTHR31145">
    <property type="entry name" value="INTEGRAL MEMBRANE PROTEIN (AFU_ORTHOLOGUE AFUA_7G01610)"/>
    <property type="match status" value="1"/>
</dbReference>
<comment type="caution">
    <text evidence="4">The sequence shown here is derived from an EMBL/GenBank/DDBJ whole genome shotgun (WGS) entry which is preliminary data.</text>
</comment>
<keyword evidence="3" id="KW-0732">Signal</keyword>
<accession>A0A8H6INF9</accession>
<dbReference type="AlphaFoldDB" id="A0A8H6INF9"/>
<feature type="signal peptide" evidence="3">
    <location>
        <begin position="1"/>
        <end position="30"/>
    </location>
</feature>
<name>A0A8H6INF9_9PEZI</name>
<dbReference type="PANTHER" id="PTHR31145:SF8">
    <property type="entry name" value="INTEGRAL MEMBRANE PROTEIN (AFU_ORTHOLOGUE AFUA_2G17475)"/>
    <property type="match status" value="1"/>
</dbReference>
<protein>
    <submittedName>
        <fullName evidence="4">Integral membrane protein</fullName>
    </submittedName>
</protein>
<feature type="compositionally biased region" description="Low complexity" evidence="1">
    <location>
        <begin position="613"/>
        <end position="622"/>
    </location>
</feature>
<proteinExistence type="predicted"/>
<organism evidence="4 5">
    <name type="scientific">Colletotrichum sojae</name>
    <dbReference type="NCBI Taxonomy" id="2175907"/>
    <lineage>
        <taxon>Eukaryota</taxon>
        <taxon>Fungi</taxon>
        <taxon>Dikarya</taxon>
        <taxon>Ascomycota</taxon>
        <taxon>Pezizomycotina</taxon>
        <taxon>Sordariomycetes</taxon>
        <taxon>Hypocreomycetidae</taxon>
        <taxon>Glomerellales</taxon>
        <taxon>Glomerellaceae</taxon>
        <taxon>Colletotrichum</taxon>
        <taxon>Colletotrichum orchidearum species complex</taxon>
    </lineage>
</organism>
<dbReference type="InterPro" id="IPR040241">
    <property type="entry name" value="TRP_Flc/Pkd2-like"/>
</dbReference>
<feature type="transmembrane region" description="Helical" evidence="2">
    <location>
        <begin position="176"/>
        <end position="198"/>
    </location>
</feature>
<gene>
    <name evidence="4" type="ORF">CSOJ01_15077</name>
</gene>
<feature type="transmembrane region" description="Helical" evidence="2">
    <location>
        <begin position="475"/>
        <end position="495"/>
    </location>
</feature>
<dbReference type="GO" id="GO:0016020">
    <property type="term" value="C:membrane"/>
    <property type="evidence" value="ECO:0007669"/>
    <property type="project" value="TreeGrafter"/>
</dbReference>
<feature type="compositionally biased region" description="Low complexity" evidence="1">
    <location>
        <begin position="635"/>
        <end position="653"/>
    </location>
</feature>
<feature type="chain" id="PRO_5034748811" evidence="3">
    <location>
        <begin position="31"/>
        <end position="708"/>
    </location>
</feature>
<dbReference type="EMBL" id="WIGN01000573">
    <property type="protein sequence ID" value="KAF6788167.1"/>
    <property type="molecule type" value="Genomic_DNA"/>
</dbReference>